<evidence type="ECO:0000313" key="7">
    <source>
        <dbReference type="Proteomes" id="UP001054857"/>
    </source>
</evidence>
<feature type="domain" description="Glucose-methanol-choline oxidoreductase N-terminal" evidence="5">
    <location>
        <begin position="303"/>
        <end position="317"/>
    </location>
</feature>
<dbReference type="EMBL" id="BMAR01000006">
    <property type="protein sequence ID" value="GFR43618.1"/>
    <property type="molecule type" value="Genomic_DNA"/>
</dbReference>
<keyword evidence="7" id="KW-1185">Reference proteome</keyword>
<accession>A0AAD3DL62</accession>
<protein>
    <recommendedName>
        <fullName evidence="5">Glucose-methanol-choline oxidoreductase N-terminal domain-containing protein</fullName>
    </recommendedName>
</protein>
<dbReference type="Proteomes" id="UP001054857">
    <property type="component" value="Unassembled WGS sequence"/>
</dbReference>
<dbReference type="SUPFAM" id="SSF51905">
    <property type="entry name" value="FAD/NAD(P)-binding domain"/>
    <property type="match status" value="1"/>
</dbReference>
<dbReference type="PANTHER" id="PTHR11552:SF147">
    <property type="entry name" value="CHOLINE DEHYDROGENASE, MITOCHONDRIAL"/>
    <property type="match status" value="1"/>
</dbReference>
<comment type="similarity">
    <text evidence="2">Belongs to the GMC oxidoreductase family.</text>
</comment>
<dbReference type="PANTHER" id="PTHR11552">
    <property type="entry name" value="GLUCOSE-METHANOL-CHOLINE GMC OXIDOREDUCTASE"/>
    <property type="match status" value="1"/>
</dbReference>
<dbReference type="InterPro" id="IPR007867">
    <property type="entry name" value="GMC_OxRtase_C"/>
</dbReference>
<dbReference type="GO" id="GO:0008812">
    <property type="term" value="F:choline dehydrogenase activity"/>
    <property type="evidence" value="ECO:0007669"/>
    <property type="project" value="TreeGrafter"/>
</dbReference>
<proteinExistence type="inferred from homology"/>
<dbReference type="InterPro" id="IPR000172">
    <property type="entry name" value="GMC_OxRdtase_N"/>
</dbReference>
<keyword evidence="4" id="KW-0274">FAD</keyword>
<name>A0AAD3DL62_9CHLO</name>
<comment type="cofactor">
    <cofactor evidence="1">
        <name>FAD</name>
        <dbReference type="ChEBI" id="CHEBI:57692"/>
    </cofactor>
</comment>
<evidence type="ECO:0000256" key="1">
    <source>
        <dbReference type="ARBA" id="ARBA00001974"/>
    </source>
</evidence>
<sequence length="616" mass="65017">MLGYKPIGAPAKCGVSSTRAVRPACISRRPVAVRAAAGPLGSNSDKYDYILVGGGTAGCVLANKLSADGKKKVLVLEAGPSGDALEVAVPAGITRLFAHPVLDWGMSSLTQKQLVSREVYLARGRLLGGSSGTNATLYNRGSAADYDSWGLPGWSSREVLDWFVKAECYAEGPKPYHGQSGSMHVEQPRYQNPLHEEFFRAAAAAGLPANPDFNDWSRPQDGYGEFQVSQRRGERADTYRTHLKPVMGRGNLKVITGARTTKVHIEKGAGGARTRGVEFATQQFGERYSAELAPGGEVLMCAGAVHTPHLLMLSGVGPGAALREQGVGVVADLAGVGANLQDHPAAVLAARAKPEFERLSVTSEIYDSRCNLRPGALAAYLLGRRGPLATTGCDHGAFVRTSAATTQQPDLQVRFVPGCALDPDGVKAYIAFGELKKQGRAWPGGITMQLLAIRPKSRGSIGLKAADPFINPAININYFSAPEDLATLKAGLRLARDIARQEPLRKYLEEETFPGERASSEQDLEDYLRRTAHSGNALVGSCAMGTSPAAGAVVSATDLKVFGVEGLRVADASVLPRIPGGQTAAATVMVAERAAAMLRGEASIAAAVPKREPVTV</sequence>
<dbReference type="Gene3D" id="3.30.560.10">
    <property type="entry name" value="Glucose Oxidase, domain 3"/>
    <property type="match status" value="1"/>
</dbReference>
<dbReference type="GO" id="GO:0019285">
    <property type="term" value="P:glycine betaine biosynthetic process from choline"/>
    <property type="evidence" value="ECO:0007669"/>
    <property type="project" value="TreeGrafter"/>
</dbReference>
<dbReference type="Gene3D" id="3.50.50.60">
    <property type="entry name" value="FAD/NAD(P)-binding domain"/>
    <property type="match status" value="1"/>
</dbReference>
<dbReference type="InterPro" id="IPR036188">
    <property type="entry name" value="FAD/NAD-bd_sf"/>
</dbReference>
<dbReference type="SUPFAM" id="SSF54373">
    <property type="entry name" value="FAD-linked reductases, C-terminal domain"/>
    <property type="match status" value="1"/>
</dbReference>
<dbReference type="Pfam" id="PF05199">
    <property type="entry name" value="GMC_oxred_C"/>
    <property type="match status" value="1"/>
</dbReference>
<dbReference type="GO" id="GO:0016020">
    <property type="term" value="C:membrane"/>
    <property type="evidence" value="ECO:0007669"/>
    <property type="project" value="TreeGrafter"/>
</dbReference>
<gene>
    <name evidence="6" type="ORF">Agub_g4717</name>
</gene>
<dbReference type="Pfam" id="PF00732">
    <property type="entry name" value="GMC_oxred_N"/>
    <property type="match status" value="1"/>
</dbReference>
<dbReference type="AlphaFoldDB" id="A0AAD3DL62"/>
<comment type="caution">
    <text evidence="6">The sequence shown here is derived from an EMBL/GenBank/DDBJ whole genome shotgun (WGS) entry which is preliminary data.</text>
</comment>
<dbReference type="PIRSF" id="PIRSF000137">
    <property type="entry name" value="Alcohol_oxidase"/>
    <property type="match status" value="1"/>
</dbReference>
<keyword evidence="3" id="KW-0285">Flavoprotein</keyword>
<reference evidence="6 7" key="1">
    <citation type="journal article" date="2021" name="Sci. Rep.">
        <title>Genome sequencing of the multicellular alga Astrephomene provides insights into convergent evolution of germ-soma differentiation.</title>
        <authorList>
            <person name="Yamashita S."/>
            <person name="Yamamoto K."/>
            <person name="Matsuzaki R."/>
            <person name="Suzuki S."/>
            <person name="Yamaguchi H."/>
            <person name="Hirooka S."/>
            <person name="Minakuchi Y."/>
            <person name="Miyagishima S."/>
            <person name="Kawachi M."/>
            <person name="Toyoda A."/>
            <person name="Nozaki H."/>
        </authorList>
    </citation>
    <scope>NUCLEOTIDE SEQUENCE [LARGE SCALE GENOMIC DNA]</scope>
    <source>
        <strain evidence="6 7">NIES-4017</strain>
    </source>
</reference>
<evidence type="ECO:0000313" key="6">
    <source>
        <dbReference type="EMBL" id="GFR43618.1"/>
    </source>
</evidence>
<evidence type="ECO:0000256" key="3">
    <source>
        <dbReference type="ARBA" id="ARBA00022630"/>
    </source>
</evidence>
<evidence type="ECO:0000259" key="5">
    <source>
        <dbReference type="PROSITE" id="PS00624"/>
    </source>
</evidence>
<dbReference type="GO" id="GO:0050660">
    <property type="term" value="F:flavin adenine dinucleotide binding"/>
    <property type="evidence" value="ECO:0007669"/>
    <property type="project" value="InterPro"/>
</dbReference>
<dbReference type="InterPro" id="IPR012132">
    <property type="entry name" value="GMC_OxRdtase"/>
</dbReference>
<organism evidence="6 7">
    <name type="scientific">Astrephomene gubernaculifera</name>
    <dbReference type="NCBI Taxonomy" id="47775"/>
    <lineage>
        <taxon>Eukaryota</taxon>
        <taxon>Viridiplantae</taxon>
        <taxon>Chlorophyta</taxon>
        <taxon>core chlorophytes</taxon>
        <taxon>Chlorophyceae</taxon>
        <taxon>CS clade</taxon>
        <taxon>Chlamydomonadales</taxon>
        <taxon>Astrephomenaceae</taxon>
        <taxon>Astrephomene</taxon>
    </lineage>
</organism>
<dbReference type="PROSITE" id="PS00624">
    <property type="entry name" value="GMC_OXRED_2"/>
    <property type="match status" value="1"/>
</dbReference>
<evidence type="ECO:0000256" key="2">
    <source>
        <dbReference type="ARBA" id="ARBA00010790"/>
    </source>
</evidence>
<evidence type="ECO:0000256" key="4">
    <source>
        <dbReference type="ARBA" id="ARBA00022827"/>
    </source>
</evidence>